<name>A0A803T3D1_ANOCA</name>
<keyword evidence="4 16" id="KW-0732">Signal</keyword>
<keyword evidence="11" id="KW-0675">Receptor</keyword>
<feature type="domain" description="TIR" evidence="17">
    <location>
        <begin position="369"/>
        <end position="516"/>
    </location>
</feature>
<dbReference type="GO" id="GO:0004908">
    <property type="term" value="F:interleukin-1 receptor activity"/>
    <property type="evidence" value="ECO:0007669"/>
    <property type="project" value="InterPro"/>
</dbReference>
<dbReference type="SMART" id="SM00255">
    <property type="entry name" value="TIR"/>
    <property type="match status" value="1"/>
</dbReference>
<reference evidence="19" key="1">
    <citation type="submission" date="2009-12" db="EMBL/GenBank/DDBJ databases">
        <title>The Genome Sequence of Anolis carolinensis (Green Anole Lizard).</title>
        <authorList>
            <consortium name="The Genome Sequencing Platform"/>
            <person name="Di Palma F."/>
            <person name="Alfoldi J."/>
            <person name="Heiman D."/>
            <person name="Young S."/>
            <person name="Grabherr M."/>
            <person name="Johnson J."/>
            <person name="Lander E.S."/>
            <person name="Lindblad-Toh K."/>
        </authorList>
    </citation>
    <scope>NUCLEOTIDE SEQUENCE [LARGE SCALE GENOMIC DNA]</scope>
    <source>
        <strain evidence="19">JBL SC #1</strain>
    </source>
</reference>
<evidence type="ECO:0000256" key="5">
    <source>
        <dbReference type="ARBA" id="ARBA00022737"/>
    </source>
</evidence>
<dbReference type="GO" id="GO:0016787">
    <property type="term" value="F:hydrolase activity"/>
    <property type="evidence" value="ECO:0007669"/>
    <property type="project" value="UniProtKB-KW"/>
</dbReference>
<dbReference type="PRINTS" id="PR01537">
    <property type="entry name" value="INTRLKN1R1F"/>
</dbReference>
<keyword evidence="13" id="KW-0395">Inflammatory response</keyword>
<evidence type="ECO:0000256" key="9">
    <source>
        <dbReference type="ARBA" id="ARBA00023136"/>
    </source>
</evidence>
<dbReference type="InterPro" id="IPR041416">
    <property type="entry name" value="IL-1RAcP-like_ig"/>
</dbReference>
<feature type="chain" id="PRO_5032782096" evidence="16">
    <location>
        <begin position="22"/>
        <end position="541"/>
    </location>
</feature>
<keyword evidence="8" id="KW-0520">NAD</keyword>
<proteinExistence type="inferred from homology"/>
<evidence type="ECO:0000256" key="15">
    <source>
        <dbReference type="SAM" id="Phobius"/>
    </source>
</evidence>
<feature type="transmembrane region" description="Helical" evidence="15">
    <location>
        <begin position="325"/>
        <end position="345"/>
    </location>
</feature>
<dbReference type="PROSITE" id="PS50104">
    <property type="entry name" value="TIR"/>
    <property type="match status" value="1"/>
</dbReference>
<keyword evidence="20" id="KW-1185">Reference proteome</keyword>
<dbReference type="InterPro" id="IPR004074">
    <property type="entry name" value="IL-1_rcpt_I/II-typ"/>
</dbReference>
<evidence type="ECO:0000256" key="3">
    <source>
        <dbReference type="ARBA" id="ARBA00022692"/>
    </source>
</evidence>
<protein>
    <submittedName>
        <fullName evidence="19">Interleukin 1 receptor like 2</fullName>
    </submittedName>
</protein>
<dbReference type="GeneID" id="100552801"/>
<dbReference type="Gene3D" id="2.60.40.10">
    <property type="entry name" value="Immunoglobulins"/>
    <property type="match status" value="3"/>
</dbReference>
<dbReference type="Pfam" id="PF07679">
    <property type="entry name" value="I-set"/>
    <property type="match status" value="1"/>
</dbReference>
<evidence type="ECO:0000256" key="1">
    <source>
        <dbReference type="ARBA" id="ARBA00004479"/>
    </source>
</evidence>
<keyword evidence="3 15" id="KW-0812">Transmembrane</keyword>
<evidence type="ECO:0000256" key="8">
    <source>
        <dbReference type="ARBA" id="ARBA00023027"/>
    </source>
</evidence>
<dbReference type="SUPFAM" id="SSF48726">
    <property type="entry name" value="Immunoglobulin"/>
    <property type="match status" value="3"/>
</dbReference>
<evidence type="ECO:0000313" key="19">
    <source>
        <dbReference type="Ensembl" id="ENSACAP00000029721.1"/>
    </source>
</evidence>
<dbReference type="InterPro" id="IPR035897">
    <property type="entry name" value="Toll_tir_struct_dom_sf"/>
</dbReference>
<dbReference type="InterPro" id="IPR000157">
    <property type="entry name" value="TIR_dom"/>
</dbReference>
<dbReference type="SMART" id="SM00409">
    <property type="entry name" value="IG"/>
    <property type="match status" value="3"/>
</dbReference>
<gene>
    <name evidence="19" type="primary">LOC100552801</name>
</gene>
<dbReference type="GeneTree" id="ENSGT01090000259985"/>
<dbReference type="InParanoid" id="A0A803T3D1"/>
<dbReference type="Ensembl" id="ENSACAT00000057461.1">
    <property type="protein sequence ID" value="ENSACAP00000029721.1"/>
    <property type="gene ID" value="ENSACAG00000036810.1"/>
</dbReference>
<evidence type="ECO:0000259" key="17">
    <source>
        <dbReference type="PROSITE" id="PS50104"/>
    </source>
</evidence>
<keyword evidence="14" id="KW-0393">Immunoglobulin domain</keyword>
<evidence type="ECO:0000256" key="10">
    <source>
        <dbReference type="ARBA" id="ARBA00023157"/>
    </source>
</evidence>
<dbReference type="Pfam" id="PF01582">
    <property type="entry name" value="TIR"/>
    <property type="match status" value="1"/>
</dbReference>
<feature type="domain" description="Ig-like" evidence="18">
    <location>
        <begin position="225"/>
        <end position="317"/>
    </location>
</feature>
<keyword evidence="9 15" id="KW-0472">Membrane</keyword>
<dbReference type="SUPFAM" id="SSF52200">
    <property type="entry name" value="Toll/Interleukin receptor TIR domain"/>
    <property type="match status" value="1"/>
</dbReference>
<dbReference type="FunFam" id="3.40.50.10140:FF:000002">
    <property type="entry name" value="Interleukin 1 receptor accessory protein"/>
    <property type="match status" value="1"/>
</dbReference>
<evidence type="ECO:0000256" key="14">
    <source>
        <dbReference type="ARBA" id="ARBA00023319"/>
    </source>
</evidence>
<dbReference type="KEGG" id="acs:100552801"/>
<comment type="subcellular location">
    <subcellularLocation>
        <location evidence="1">Membrane</location>
        <topology evidence="1">Single-pass type I membrane protein</topology>
    </subcellularLocation>
</comment>
<feature type="domain" description="Ig-like" evidence="18">
    <location>
        <begin position="14"/>
        <end position="109"/>
    </location>
</feature>
<dbReference type="PRINTS" id="PR01536">
    <property type="entry name" value="INTRLKN1R12F"/>
</dbReference>
<accession>A0A803T3D1</accession>
<comment type="similarity">
    <text evidence="2">Belongs to the interleukin-1 receptor family.</text>
</comment>
<evidence type="ECO:0000256" key="13">
    <source>
        <dbReference type="ARBA" id="ARBA00023198"/>
    </source>
</evidence>
<dbReference type="InterPro" id="IPR036179">
    <property type="entry name" value="Ig-like_dom_sf"/>
</dbReference>
<dbReference type="InterPro" id="IPR007110">
    <property type="entry name" value="Ig-like_dom"/>
</dbReference>
<evidence type="ECO:0000256" key="11">
    <source>
        <dbReference type="ARBA" id="ARBA00023170"/>
    </source>
</evidence>
<evidence type="ECO:0000256" key="2">
    <source>
        <dbReference type="ARBA" id="ARBA00009752"/>
    </source>
</evidence>
<organism evidence="19 20">
    <name type="scientific">Anolis carolinensis</name>
    <name type="common">Green anole</name>
    <name type="synonym">American chameleon</name>
    <dbReference type="NCBI Taxonomy" id="28377"/>
    <lineage>
        <taxon>Eukaryota</taxon>
        <taxon>Metazoa</taxon>
        <taxon>Chordata</taxon>
        <taxon>Craniata</taxon>
        <taxon>Vertebrata</taxon>
        <taxon>Euteleostomi</taxon>
        <taxon>Lepidosauria</taxon>
        <taxon>Squamata</taxon>
        <taxon>Bifurcata</taxon>
        <taxon>Unidentata</taxon>
        <taxon>Episquamata</taxon>
        <taxon>Toxicofera</taxon>
        <taxon>Iguania</taxon>
        <taxon>Dactyloidae</taxon>
        <taxon>Anolis</taxon>
    </lineage>
</organism>
<dbReference type="InterPro" id="IPR013783">
    <property type="entry name" value="Ig-like_fold"/>
</dbReference>
<keyword evidence="7 15" id="KW-1133">Transmembrane helix</keyword>
<feature type="signal peptide" evidence="16">
    <location>
        <begin position="1"/>
        <end position="21"/>
    </location>
</feature>
<reference evidence="19" key="2">
    <citation type="submission" date="2025-08" db="UniProtKB">
        <authorList>
            <consortium name="Ensembl"/>
        </authorList>
    </citation>
    <scope>IDENTIFICATION</scope>
</reference>
<reference evidence="19" key="3">
    <citation type="submission" date="2025-09" db="UniProtKB">
        <authorList>
            <consortium name="Ensembl"/>
        </authorList>
    </citation>
    <scope>IDENTIFICATION</scope>
</reference>
<evidence type="ECO:0000256" key="4">
    <source>
        <dbReference type="ARBA" id="ARBA00022729"/>
    </source>
</evidence>
<dbReference type="InterPro" id="IPR015621">
    <property type="entry name" value="IL-1_rcpt_fam"/>
</dbReference>
<keyword evidence="12" id="KW-0325">Glycoprotein</keyword>
<evidence type="ECO:0000256" key="16">
    <source>
        <dbReference type="SAM" id="SignalP"/>
    </source>
</evidence>
<dbReference type="GO" id="GO:0009986">
    <property type="term" value="C:cell surface"/>
    <property type="evidence" value="ECO:0000318"/>
    <property type="project" value="GO_Central"/>
</dbReference>
<dbReference type="FunFam" id="2.60.40.10:FF:000188">
    <property type="entry name" value="Interleukin-1 receptor accessory protein-like 1"/>
    <property type="match status" value="1"/>
</dbReference>
<dbReference type="GO" id="GO:0006954">
    <property type="term" value="P:inflammatory response"/>
    <property type="evidence" value="ECO:0007669"/>
    <property type="project" value="UniProtKB-KW"/>
</dbReference>
<dbReference type="Proteomes" id="UP000001646">
    <property type="component" value="Unplaced"/>
</dbReference>
<evidence type="ECO:0000256" key="6">
    <source>
        <dbReference type="ARBA" id="ARBA00022801"/>
    </source>
</evidence>
<dbReference type="Gene3D" id="3.40.50.10140">
    <property type="entry name" value="Toll/interleukin-1 receptor homology (TIR) domain"/>
    <property type="match status" value="1"/>
</dbReference>
<dbReference type="PANTHER" id="PTHR11890:SF26">
    <property type="entry name" value="INTERLEUKIN-1 RECEPTOR TYPE 1"/>
    <property type="match status" value="1"/>
</dbReference>
<keyword evidence="10" id="KW-1015">Disulfide bond</keyword>
<dbReference type="InterPro" id="IPR013098">
    <property type="entry name" value="Ig_I-set"/>
</dbReference>
<keyword evidence="6" id="KW-0378">Hydrolase</keyword>
<sequence length="541" mass="62559">MKSTLEISCAVILPFLSVLYSEKCILEEKSQKHIEEGEAFGIDCFQHTDYSTFWYRNGSKTPITKPNSSRIYQQDTALWFLPVTYHDSGSYECITQDSTGCYKKNIQIEVFNYSASLCFNENHFYEQKIPISTNEKIVCNYNDNLLGQEPDDLSINWFKECNPMRGERFRISESELIINNINKDDMGKYQCKGSYTYLRHKYNFSRSIRVSVLKTERKRTEILHPRNHTIEAELGSNILIECNVSYSKSSFFSISWMVNNTLVDLVFKDRIEEGFQEDHEIEGGLLSVVPLTITKLQNEDYGQRFVCRAGQTAAYISIHRPTRNFTGLAALVLLILIPVIICLLFKTEIVLWYRKLCRPFFHKKVLDGKIYDAYVLYPKTNTQDCFALKVLPDVLEKQCGYNLFIPGRDDLPGKALVSVVDEAIRQSRRLIIILLPELPSLDEAAEQHIAVYRALVPDGIKVILIEMAKIKDYSHMPESIRYIKQKQGAIRWKGDLTKKSSHSANNRFWKRVRYRMPPEHPNSPELPLVPITFSACEPTRT</sequence>
<dbReference type="GO" id="GO:0050727">
    <property type="term" value="P:regulation of inflammatory response"/>
    <property type="evidence" value="ECO:0000318"/>
    <property type="project" value="GO_Central"/>
</dbReference>
<evidence type="ECO:0000313" key="20">
    <source>
        <dbReference type="Proteomes" id="UP000001646"/>
    </source>
</evidence>
<dbReference type="AlphaFoldDB" id="A0A803T3D1"/>
<feature type="domain" description="Ig-like" evidence="18">
    <location>
        <begin position="137"/>
        <end position="211"/>
    </location>
</feature>
<keyword evidence="5" id="KW-0677">Repeat</keyword>
<dbReference type="PANTHER" id="PTHR11890">
    <property type="entry name" value="INTERLEUKIN-1 RECEPTOR FAMILY MEMBER"/>
    <property type="match status" value="1"/>
</dbReference>
<dbReference type="InterPro" id="IPR003599">
    <property type="entry name" value="Ig_sub"/>
</dbReference>
<dbReference type="OrthoDB" id="6132459at2759"/>
<dbReference type="GO" id="GO:0007166">
    <property type="term" value="P:cell surface receptor signaling pathway"/>
    <property type="evidence" value="ECO:0000318"/>
    <property type="project" value="GO_Central"/>
</dbReference>
<evidence type="ECO:0000259" key="18">
    <source>
        <dbReference type="PROSITE" id="PS50835"/>
    </source>
</evidence>
<dbReference type="Pfam" id="PF18452">
    <property type="entry name" value="Ig_6"/>
    <property type="match status" value="1"/>
</dbReference>
<evidence type="ECO:0000256" key="7">
    <source>
        <dbReference type="ARBA" id="ARBA00022989"/>
    </source>
</evidence>
<dbReference type="GO" id="GO:0005886">
    <property type="term" value="C:plasma membrane"/>
    <property type="evidence" value="ECO:0000318"/>
    <property type="project" value="GO_Central"/>
</dbReference>
<dbReference type="PROSITE" id="PS50835">
    <property type="entry name" value="IG_LIKE"/>
    <property type="match status" value="3"/>
</dbReference>
<evidence type="ECO:0000256" key="12">
    <source>
        <dbReference type="ARBA" id="ARBA00023180"/>
    </source>
</evidence>